<dbReference type="EMBL" id="VSSS01000036">
    <property type="protein sequence ID" value="TYL92746.1"/>
    <property type="molecule type" value="Genomic_DNA"/>
</dbReference>
<feature type="transmembrane region" description="Helical" evidence="1">
    <location>
        <begin position="27"/>
        <end position="49"/>
    </location>
</feature>
<comment type="caution">
    <text evidence="2">The sequence shown here is derived from an EMBL/GenBank/DDBJ whole genome shotgun (WGS) entry which is preliminary data.</text>
</comment>
<protein>
    <submittedName>
        <fullName evidence="2">Uncharacterized protein</fullName>
    </submittedName>
</protein>
<proteinExistence type="predicted"/>
<keyword evidence="1" id="KW-0812">Transmembrane</keyword>
<gene>
    <name evidence="2" type="ORF">FXB40_23740</name>
</gene>
<evidence type="ECO:0000313" key="2">
    <source>
        <dbReference type="EMBL" id="TYL92746.1"/>
    </source>
</evidence>
<organism evidence="2 3">
    <name type="scientific">Bradyrhizobium rifense</name>
    <dbReference type="NCBI Taxonomy" id="515499"/>
    <lineage>
        <taxon>Bacteria</taxon>
        <taxon>Pseudomonadati</taxon>
        <taxon>Pseudomonadota</taxon>
        <taxon>Alphaproteobacteria</taxon>
        <taxon>Hyphomicrobiales</taxon>
        <taxon>Nitrobacteraceae</taxon>
        <taxon>Bradyrhizobium</taxon>
    </lineage>
</organism>
<accession>A0A5D3KAD4</accession>
<dbReference type="AlphaFoldDB" id="A0A5D3KAD4"/>
<dbReference type="Proteomes" id="UP000324758">
    <property type="component" value="Unassembled WGS sequence"/>
</dbReference>
<keyword evidence="1" id="KW-1133">Transmembrane helix</keyword>
<keyword evidence="3" id="KW-1185">Reference proteome</keyword>
<dbReference type="OrthoDB" id="8086091at2"/>
<evidence type="ECO:0000313" key="3">
    <source>
        <dbReference type="Proteomes" id="UP000324758"/>
    </source>
</evidence>
<evidence type="ECO:0000256" key="1">
    <source>
        <dbReference type="SAM" id="Phobius"/>
    </source>
</evidence>
<name>A0A5D3KAD4_9BRAD</name>
<keyword evidence="1" id="KW-0472">Membrane</keyword>
<sequence>MALYACARSVALAIASVIPLLTGSTEWLLAIALSMIIVQGCDALVGLTIHDRMKTLGPAGTALLNLVAVIWLMHGLS</sequence>
<feature type="transmembrane region" description="Helical" evidence="1">
    <location>
        <begin position="56"/>
        <end position="74"/>
    </location>
</feature>
<reference evidence="2 3" key="1">
    <citation type="submission" date="2019-08" db="EMBL/GenBank/DDBJ databases">
        <title>Bradyrhizobium hipponensis sp. nov., a rhizobium isolated from a Lupinus angustifolius root nodule in Tunisia.</title>
        <authorList>
            <person name="Off K."/>
            <person name="Rejili M."/>
            <person name="Mars M."/>
            <person name="Brachmann A."/>
            <person name="Marin M."/>
        </authorList>
    </citation>
    <scope>NUCLEOTIDE SEQUENCE [LARGE SCALE GENOMIC DNA]</scope>
    <source>
        <strain evidence="2 3">CTAW71</strain>
    </source>
</reference>